<gene>
    <name evidence="1" type="ORF">GCM10023156_63910</name>
</gene>
<dbReference type="Proteomes" id="UP001500840">
    <property type="component" value="Unassembled WGS sequence"/>
</dbReference>
<evidence type="ECO:0000313" key="1">
    <source>
        <dbReference type="EMBL" id="GAA4470529.1"/>
    </source>
</evidence>
<organism evidence="1 2">
    <name type="scientific">Novipirellula rosea</name>
    <dbReference type="NCBI Taxonomy" id="1031540"/>
    <lineage>
        <taxon>Bacteria</taxon>
        <taxon>Pseudomonadati</taxon>
        <taxon>Planctomycetota</taxon>
        <taxon>Planctomycetia</taxon>
        <taxon>Pirellulales</taxon>
        <taxon>Pirellulaceae</taxon>
        <taxon>Novipirellula</taxon>
    </lineage>
</organism>
<evidence type="ECO:0000313" key="2">
    <source>
        <dbReference type="Proteomes" id="UP001500840"/>
    </source>
</evidence>
<accession>A0ABP8NS74</accession>
<dbReference type="Pfam" id="PF14063">
    <property type="entry name" value="DUF4254"/>
    <property type="match status" value="1"/>
</dbReference>
<dbReference type="RefSeq" id="WP_345327759.1">
    <property type="nucleotide sequence ID" value="NZ_BAABGA010000112.1"/>
</dbReference>
<sequence length="206" mass="22939">MTTSDQLPGLQVTDLTQMQIDTVRRWHAEPIGHSLEGLLGLVCDQHATNFRLWHEEDKARSPTATDTEIAAVKRTIDGLNQQRHNQIEKVDDAISEAVAAAGIPVAADAPINTETPGSVIDRLSILSLRLFHYGEQCERSDTEPEHRAKVAQRLAVCETQLADLSLSLQQLLDDIFAGRKRHKTYRQMKMYNDASLNPAIYNAGKS</sequence>
<dbReference type="EMBL" id="BAABGA010000112">
    <property type="protein sequence ID" value="GAA4470529.1"/>
    <property type="molecule type" value="Genomic_DNA"/>
</dbReference>
<keyword evidence="2" id="KW-1185">Reference proteome</keyword>
<name>A0ABP8NS74_9BACT</name>
<comment type="caution">
    <text evidence="1">The sequence shown here is derived from an EMBL/GenBank/DDBJ whole genome shotgun (WGS) entry which is preliminary data.</text>
</comment>
<dbReference type="InterPro" id="IPR025350">
    <property type="entry name" value="DUF4254"/>
</dbReference>
<reference evidence="2" key="1">
    <citation type="journal article" date="2019" name="Int. J. Syst. Evol. Microbiol.">
        <title>The Global Catalogue of Microorganisms (GCM) 10K type strain sequencing project: providing services to taxonomists for standard genome sequencing and annotation.</title>
        <authorList>
            <consortium name="The Broad Institute Genomics Platform"/>
            <consortium name="The Broad Institute Genome Sequencing Center for Infectious Disease"/>
            <person name="Wu L."/>
            <person name="Ma J."/>
        </authorList>
    </citation>
    <scope>NUCLEOTIDE SEQUENCE [LARGE SCALE GENOMIC DNA]</scope>
    <source>
        <strain evidence="2">JCM 17759</strain>
    </source>
</reference>
<proteinExistence type="predicted"/>
<protein>
    <submittedName>
        <fullName evidence="1">DUF4254 domain-containing protein</fullName>
    </submittedName>
</protein>